<evidence type="ECO:0000313" key="7">
    <source>
        <dbReference type="EMBL" id="KAL2911927.1"/>
    </source>
</evidence>
<keyword evidence="5" id="KW-0520">NAD</keyword>
<dbReference type="SUPFAM" id="SSF56399">
    <property type="entry name" value="ADP-ribosylation"/>
    <property type="match status" value="1"/>
</dbReference>
<dbReference type="PANTHER" id="PTHR12684:SF2">
    <property type="entry name" value="TRNA 2'-PHOSPHOTRANSFERASE 1"/>
    <property type="match status" value="1"/>
</dbReference>
<dbReference type="Pfam" id="PF01885">
    <property type="entry name" value="PTS_2-RNA"/>
    <property type="match status" value="1"/>
</dbReference>
<evidence type="ECO:0000256" key="1">
    <source>
        <dbReference type="ARBA" id="ARBA00003343"/>
    </source>
</evidence>
<comment type="catalytic activity">
    <reaction evidence="6">
        <text>2'-phospho-[ligated tRNA] + NAD(+) = mature tRNA + ADP-alpha-D-ribose 1'',2''-cyclic phosphate + nicotinamide</text>
        <dbReference type="Rhea" id="RHEA:23324"/>
        <dbReference type="Rhea" id="RHEA-COMP:11106"/>
        <dbReference type="Rhea" id="RHEA-COMP:11107"/>
        <dbReference type="ChEBI" id="CHEBI:17154"/>
        <dbReference type="ChEBI" id="CHEBI:57540"/>
        <dbReference type="ChEBI" id="CHEBI:76596"/>
        <dbReference type="ChEBI" id="CHEBI:82883"/>
        <dbReference type="ChEBI" id="CHEBI:85027"/>
        <dbReference type="EC" id="2.7.1.160"/>
    </reaction>
</comment>
<dbReference type="InterPro" id="IPR042080">
    <property type="entry name" value="RNA_2'-PTrans_N"/>
</dbReference>
<evidence type="ECO:0000313" key="8">
    <source>
        <dbReference type="Proteomes" id="UP001527925"/>
    </source>
</evidence>
<protein>
    <recommendedName>
        <fullName evidence="3">2'-phosphotransferase</fullName>
        <ecNumber evidence="3">2.7.1.160</ecNumber>
    </recommendedName>
</protein>
<sequence>MRPDGFVAVDDVLALRDFKGVSFDDVRAVVRDNDKQRFAMRQEPDGTWLIRANQGHSIAVQVEMETITDPADVPVAVHGTYKAKLDAILAQGLKVMSRQHIHLAVGLIGQDGVISGMRRDNNVVIYVDVAKAMADGIVFMRSANNVILTEGRGGVLLPEYFSRVVDRNGKSLITPAS</sequence>
<dbReference type="EMBL" id="JADGIZ020000083">
    <property type="protein sequence ID" value="KAL2911927.1"/>
    <property type="molecule type" value="Genomic_DNA"/>
</dbReference>
<evidence type="ECO:0000256" key="4">
    <source>
        <dbReference type="ARBA" id="ARBA00022679"/>
    </source>
</evidence>
<accession>A0ABR4MXD6</accession>
<dbReference type="Gene3D" id="1.10.10.970">
    <property type="entry name" value="RNA 2'-phosphotransferase, Tpt1/KptA family, N-terminal domain"/>
    <property type="match status" value="1"/>
</dbReference>
<keyword evidence="8" id="KW-1185">Reference proteome</keyword>
<dbReference type="GO" id="GO:0000215">
    <property type="term" value="F:tRNA 2'-phosphotransferase activity"/>
    <property type="evidence" value="ECO:0007669"/>
    <property type="project" value="UniProtKB-EC"/>
</dbReference>
<reference evidence="7 8" key="1">
    <citation type="submission" date="2023-09" db="EMBL/GenBank/DDBJ databases">
        <title>Pangenome analysis of Batrachochytrium dendrobatidis and related Chytrids.</title>
        <authorList>
            <person name="Yacoub M.N."/>
            <person name="Stajich J.E."/>
            <person name="James T.Y."/>
        </authorList>
    </citation>
    <scope>NUCLEOTIDE SEQUENCE [LARGE SCALE GENOMIC DNA]</scope>
    <source>
        <strain evidence="7 8">JEL0888</strain>
    </source>
</reference>
<dbReference type="Gene3D" id="3.20.170.30">
    <property type="match status" value="1"/>
</dbReference>
<dbReference type="EC" id="2.7.1.160" evidence="3"/>
<dbReference type="PANTHER" id="PTHR12684">
    <property type="entry name" value="PUTATIVE PHOSPHOTRANSFERASE"/>
    <property type="match status" value="1"/>
</dbReference>
<proteinExistence type="inferred from homology"/>
<gene>
    <name evidence="7" type="primary">TPT1</name>
    <name evidence="7" type="ORF">HK105_208591</name>
</gene>
<evidence type="ECO:0000256" key="6">
    <source>
        <dbReference type="ARBA" id="ARBA00047949"/>
    </source>
</evidence>
<evidence type="ECO:0000256" key="2">
    <source>
        <dbReference type="ARBA" id="ARBA00009836"/>
    </source>
</evidence>
<organism evidence="7 8">
    <name type="scientific">Polyrhizophydium stewartii</name>
    <dbReference type="NCBI Taxonomy" id="2732419"/>
    <lineage>
        <taxon>Eukaryota</taxon>
        <taxon>Fungi</taxon>
        <taxon>Fungi incertae sedis</taxon>
        <taxon>Chytridiomycota</taxon>
        <taxon>Chytridiomycota incertae sedis</taxon>
        <taxon>Chytridiomycetes</taxon>
        <taxon>Rhizophydiales</taxon>
        <taxon>Rhizophydiales incertae sedis</taxon>
        <taxon>Polyrhizophydium</taxon>
    </lineage>
</organism>
<dbReference type="InterPro" id="IPR042081">
    <property type="entry name" value="RNA_2'-PTrans_C"/>
</dbReference>
<comment type="similarity">
    <text evidence="2">Belongs to the KptA/TPT1 family.</text>
</comment>
<evidence type="ECO:0000256" key="3">
    <source>
        <dbReference type="ARBA" id="ARBA00012007"/>
    </source>
</evidence>
<keyword evidence="4 7" id="KW-0808">Transferase</keyword>
<evidence type="ECO:0000256" key="5">
    <source>
        <dbReference type="ARBA" id="ARBA00023027"/>
    </source>
</evidence>
<name>A0ABR4MXD6_9FUNG</name>
<dbReference type="InterPro" id="IPR002745">
    <property type="entry name" value="Ptrans_KptA/Tpt1"/>
</dbReference>
<dbReference type="Proteomes" id="UP001527925">
    <property type="component" value="Unassembled WGS sequence"/>
</dbReference>
<comment type="caution">
    <text evidence="7">The sequence shown here is derived from an EMBL/GenBank/DDBJ whole genome shotgun (WGS) entry which is preliminary data.</text>
</comment>
<comment type="function">
    <text evidence="1">Catalyzes the last step of tRNA splicing, the transfer of the splice junction 2'-phosphate from ligated tRNA to NAD to produce ADP-ribose 1''-2'' cyclic phosphate.</text>
</comment>